<dbReference type="PANTHER" id="PTHR42743:SF11">
    <property type="entry name" value="AMINODEOXYCHORISMATE LYASE"/>
    <property type="match status" value="1"/>
</dbReference>
<comment type="pathway">
    <text evidence="3">Amino-acid biosynthesis; L-leucine biosynthesis; L-leucine from 3-methyl-2-oxobutanoate: step 4/4.</text>
</comment>
<organism evidence="9 10">
    <name type="scientific">Simkania negevensis (strain ATCC VR-1471 / DSM 27360 / Z)</name>
    <dbReference type="NCBI Taxonomy" id="331113"/>
    <lineage>
        <taxon>Bacteria</taxon>
        <taxon>Pseudomonadati</taxon>
        <taxon>Chlamydiota</taxon>
        <taxon>Chlamydiia</taxon>
        <taxon>Parachlamydiales</taxon>
        <taxon>Simkaniaceae</taxon>
        <taxon>Simkania</taxon>
    </lineage>
</organism>
<keyword evidence="10" id="KW-1185">Reference proteome</keyword>
<comment type="pathway">
    <text evidence="2">Amino-acid biosynthesis; L-valine biosynthesis; L-valine from pyruvate: step 4/4.</text>
</comment>
<evidence type="ECO:0000313" key="9">
    <source>
        <dbReference type="EMBL" id="CCB88259.1"/>
    </source>
</evidence>
<evidence type="ECO:0000256" key="1">
    <source>
        <dbReference type="ARBA" id="ARBA00004824"/>
    </source>
</evidence>
<reference key="1">
    <citation type="journal article" date="2011" name="Mol. Biol. Evol.">
        <title>Unity in variety -- the pan-genome of the Chlamydiae.</title>
        <authorList>
            <person name="Collingro A."/>
            <person name="Tischler P."/>
            <person name="Weinmaier T."/>
            <person name="Penz T."/>
            <person name="Heinz E."/>
            <person name="Brunham R.C."/>
            <person name="Read T.D."/>
            <person name="Bavoil P.M."/>
            <person name="Sachse K."/>
            <person name="Kahane S."/>
            <person name="Friedman M.G."/>
            <person name="Rattei T."/>
            <person name="Myers G.S.A."/>
            <person name="Horn M."/>
        </authorList>
    </citation>
    <scope>NUCLEOTIDE SEQUENCE</scope>
    <source>
        <strain>Z</strain>
    </source>
</reference>
<dbReference type="GO" id="GO:0052655">
    <property type="term" value="F:L-valine-2-oxoglutarate transaminase activity"/>
    <property type="evidence" value="ECO:0007669"/>
    <property type="project" value="RHEA"/>
</dbReference>
<dbReference type="Proteomes" id="UP000000496">
    <property type="component" value="Chromosome gsn.131"/>
</dbReference>
<dbReference type="InterPro" id="IPR050571">
    <property type="entry name" value="Class-IV_PLP-Dep_Aminotrnsfr"/>
</dbReference>
<dbReference type="HOGENOM" id="CLU_020844_4_2_0"/>
<dbReference type="InterPro" id="IPR001544">
    <property type="entry name" value="Aminotrans_IV"/>
</dbReference>
<sequence length="282" mass="31761">MKGLVYIDGQILPAEEAKISVLDLSIMRGYGVFDFLRTYQKLPFRLWDHLKRFEASAKEIEIPLPLSMNEVVDVIEQLLEKAPYPEANIKIFLTGGQSTDQYLPEDRPTFFALVYPVRIFPKEMYEKGVGLVTEIYERPFPACKSIHYLPAIVAIRCAQRKGAHDVLFLSHNKTLLETGTANFFGIKGSTVVTTGEGIIFGITRQVILELLEEQGISVEVRTIGYDELQTFDGAFITSSSKEVVPVVQVDDISFPLHPLTITLMKCFSAYTKSIESPFQKVL</sequence>
<comment type="catalytic activity">
    <reaction evidence="8">
        <text>L-leucine + 2-oxoglutarate = 4-methyl-2-oxopentanoate + L-glutamate</text>
        <dbReference type="Rhea" id="RHEA:18321"/>
        <dbReference type="ChEBI" id="CHEBI:16810"/>
        <dbReference type="ChEBI" id="CHEBI:17865"/>
        <dbReference type="ChEBI" id="CHEBI:29985"/>
        <dbReference type="ChEBI" id="CHEBI:57427"/>
        <dbReference type="EC" id="2.6.1.42"/>
    </reaction>
</comment>
<dbReference type="GO" id="GO:0052654">
    <property type="term" value="F:L-leucine-2-oxoglutarate transaminase activity"/>
    <property type="evidence" value="ECO:0007669"/>
    <property type="project" value="RHEA"/>
</dbReference>
<comment type="catalytic activity">
    <reaction evidence="7">
        <text>L-isoleucine + 2-oxoglutarate = (S)-3-methyl-2-oxopentanoate + L-glutamate</text>
        <dbReference type="Rhea" id="RHEA:24801"/>
        <dbReference type="ChEBI" id="CHEBI:16810"/>
        <dbReference type="ChEBI" id="CHEBI:29985"/>
        <dbReference type="ChEBI" id="CHEBI:35146"/>
        <dbReference type="ChEBI" id="CHEBI:58045"/>
        <dbReference type="EC" id="2.6.1.42"/>
    </reaction>
</comment>
<dbReference type="AlphaFoldDB" id="F8L6C9"/>
<evidence type="ECO:0000256" key="3">
    <source>
        <dbReference type="ARBA" id="ARBA00005072"/>
    </source>
</evidence>
<dbReference type="Pfam" id="PF01063">
    <property type="entry name" value="Aminotran_4"/>
    <property type="match status" value="1"/>
</dbReference>
<protein>
    <recommendedName>
        <fullName evidence="5">branched-chain-amino-acid transaminase</fullName>
        <ecNumber evidence="5">2.6.1.42</ecNumber>
    </recommendedName>
</protein>
<comment type="catalytic activity">
    <reaction evidence="6">
        <text>L-valine + 2-oxoglutarate = 3-methyl-2-oxobutanoate + L-glutamate</text>
        <dbReference type="Rhea" id="RHEA:24813"/>
        <dbReference type="ChEBI" id="CHEBI:11851"/>
        <dbReference type="ChEBI" id="CHEBI:16810"/>
        <dbReference type="ChEBI" id="CHEBI:29985"/>
        <dbReference type="ChEBI" id="CHEBI:57762"/>
        <dbReference type="EC" id="2.6.1.42"/>
    </reaction>
</comment>
<dbReference type="OrthoDB" id="9805628at2"/>
<dbReference type="InterPro" id="IPR043132">
    <property type="entry name" value="BCAT-like_C"/>
</dbReference>
<proteinExistence type="inferred from homology"/>
<evidence type="ECO:0000256" key="5">
    <source>
        <dbReference type="ARBA" id="ARBA00013053"/>
    </source>
</evidence>
<dbReference type="STRING" id="331113.SNE_A03820"/>
<dbReference type="GO" id="GO:0005829">
    <property type="term" value="C:cytosol"/>
    <property type="evidence" value="ECO:0007669"/>
    <property type="project" value="TreeGrafter"/>
</dbReference>
<dbReference type="Gene3D" id="3.20.10.10">
    <property type="entry name" value="D-amino Acid Aminotransferase, subunit A, domain 2"/>
    <property type="match status" value="1"/>
</dbReference>
<comment type="pathway">
    <text evidence="1">Amino-acid biosynthesis; L-isoleucine biosynthesis; L-isoleucine from 2-oxobutanoate: step 4/4.</text>
</comment>
<evidence type="ECO:0000256" key="6">
    <source>
        <dbReference type="ARBA" id="ARBA00048212"/>
    </source>
</evidence>
<dbReference type="eggNOG" id="COG0115">
    <property type="taxonomic scope" value="Bacteria"/>
</dbReference>
<reference evidence="9 10" key="2">
    <citation type="journal article" date="2011" name="Mol. Biol. Evol.">
        <title>Unity in variety--the pan-genome of the Chlamydiae.</title>
        <authorList>
            <person name="Collingro A."/>
            <person name="Tischler P."/>
            <person name="Weinmaier T."/>
            <person name="Penz T."/>
            <person name="Heinz E."/>
            <person name="Brunham R.C."/>
            <person name="Read T.D."/>
            <person name="Bavoil P.M."/>
            <person name="Sachse K."/>
            <person name="Kahane S."/>
            <person name="Friedman M.G."/>
            <person name="Rattei T."/>
            <person name="Myers G.S."/>
            <person name="Horn M."/>
        </authorList>
    </citation>
    <scope>NUCLEOTIDE SEQUENCE [LARGE SCALE GENOMIC DNA]</scope>
    <source>
        <strain evidence="10">ATCC VR-1471 / Z</strain>
    </source>
</reference>
<gene>
    <name evidence="9" type="primary">ilvE-A</name>
    <name evidence="9" type="ordered locus">SNE_A03820</name>
</gene>
<keyword evidence="9" id="KW-0032">Aminotransferase</keyword>
<evidence type="ECO:0000256" key="7">
    <source>
        <dbReference type="ARBA" id="ARBA00048798"/>
    </source>
</evidence>
<dbReference type="GO" id="GO:0046394">
    <property type="term" value="P:carboxylic acid biosynthetic process"/>
    <property type="evidence" value="ECO:0007669"/>
    <property type="project" value="UniProtKB-ARBA"/>
</dbReference>
<dbReference type="InterPro" id="IPR043131">
    <property type="entry name" value="BCAT-like_N"/>
</dbReference>
<evidence type="ECO:0000256" key="4">
    <source>
        <dbReference type="ARBA" id="ARBA00009320"/>
    </source>
</evidence>
<dbReference type="Gene3D" id="3.30.470.10">
    <property type="match status" value="1"/>
</dbReference>
<dbReference type="InterPro" id="IPR036038">
    <property type="entry name" value="Aminotransferase-like"/>
</dbReference>
<dbReference type="PANTHER" id="PTHR42743">
    <property type="entry name" value="AMINO-ACID AMINOTRANSFERASE"/>
    <property type="match status" value="1"/>
</dbReference>
<dbReference type="GO" id="GO:0052656">
    <property type="term" value="F:L-isoleucine-2-oxoglutarate transaminase activity"/>
    <property type="evidence" value="ECO:0007669"/>
    <property type="project" value="RHEA"/>
</dbReference>
<evidence type="ECO:0000313" key="10">
    <source>
        <dbReference type="Proteomes" id="UP000000496"/>
    </source>
</evidence>
<dbReference type="EC" id="2.6.1.42" evidence="5"/>
<dbReference type="KEGG" id="sng:SNE_A03820"/>
<dbReference type="SUPFAM" id="SSF56752">
    <property type="entry name" value="D-aminoacid aminotransferase-like PLP-dependent enzymes"/>
    <property type="match status" value="1"/>
</dbReference>
<accession>F8L6C9</accession>
<comment type="similarity">
    <text evidence="4">Belongs to the class-IV pyridoxal-phosphate-dependent aminotransferase family.</text>
</comment>
<evidence type="ECO:0000256" key="8">
    <source>
        <dbReference type="ARBA" id="ARBA00049229"/>
    </source>
</evidence>
<dbReference type="RefSeq" id="WP_013942726.1">
    <property type="nucleotide sequence ID" value="NC_015713.1"/>
</dbReference>
<keyword evidence="9" id="KW-0808">Transferase</keyword>
<dbReference type="EMBL" id="FR872582">
    <property type="protein sequence ID" value="CCB88259.1"/>
    <property type="molecule type" value="Genomic_DNA"/>
</dbReference>
<name>F8L6C9_SIMNZ</name>
<evidence type="ECO:0000256" key="2">
    <source>
        <dbReference type="ARBA" id="ARBA00004931"/>
    </source>
</evidence>